<name>A0AAV4QG60_CAEEX</name>
<sequence length="154" mass="18116">MFDGITDQDSLHERLACQNFFAELRWTAEGIFLRYLKAYSVKRRAGFKTLLFAKPLGLGCTKRSAEVVTSRRLKRYFSSSPWNEENKNHVFYSPKETFHRTRRKRIKRINKAPKGSCQAKETPQNDLSSKRRTQVDKFSKLIRVLLEATQGLWR</sequence>
<dbReference type="EMBL" id="BPLR01006048">
    <property type="protein sequence ID" value="GIY07091.1"/>
    <property type="molecule type" value="Genomic_DNA"/>
</dbReference>
<protein>
    <submittedName>
        <fullName evidence="2">Uncharacterized protein</fullName>
    </submittedName>
</protein>
<feature type="region of interest" description="Disordered" evidence="1">
    <location>
        <begin position="112"/>
        <end position="132"/>
    </location>
</feature>
<keyword evidence="3" id="KW-1185">Reference proteome</keyword>
<evidence type="ECO:0000313" key="2">
    <source>
        <dbReference type="EMBL" id="GIY07091.1"/>
    </source>
</evidence>
<proteinExistence type="predicted"/>
<gene>
    <name evidence="2" type="ORF">CEXT_694731</name>
</gene>
<reference evidence="2 3" key="1">
    <citation type="submission" date="2021-06" db="EMBL/GenBank/DDBJ databases">
        <title>Caerostris extrusa draft genome.</title>
        <authorList>
            <person name="Kono N."/>
            <person name="Arakawa K."/>
        </authorList>
    </citation>
    <scope>NUCLEOTIDE SEQUENCE [LARGE SCALE GENOMIC DNA]</scope>
</reference>
<dbReference type="AlphaFoldDB" id="A0AAV4QG60"/>
<accession>A0AAV4QG60</accession>
<dbReference type="Proteomes" id="UP001054945">
    <property type="component" value="Unassembled WGS sequence"/>
</dbReference>
<comment type="caution">
    <text evidence="2">The sequence shown here is derived from an EMBL/GenBank/DDBJ whole genome shotgun (WGS) entry which is preliminary data.</text>
</comment>
<organism evidence="2 3">
    <name type="scientific">Caerostris extrusa</name>
    <name type="common">Bark spider</name>
    <name type="synonym">Caerostris bankana</name>
    <dbReference type="NCBI Taxonomy" id="172846"/>
    <lineage>
        <taxon>Eukaryota</taxon>
        <taxon>Metazoa</taxon>
        <taxon>Ecdysozoa</taxon>
        <taxon>Arthropoda</taxon>
        <taxon>Chelicerata</taxon>
        <taxon>Arachnida</taxon>
        <taxon>Araneae</taxon>
        <taxon>Araneomorphae</taxon>
        <taxon>Entelegynae</taxon>
        <taxon>Araneoidea</taxon>
        <taxon>Araneidae</taxon>
        <taxon>Caerostris</taxon>
    </lineage>
</organism>
<evidence type="ECO:0000313" key="3">
    <source>
        <dbReference type="Proteomes" id="UP001054945"/>
    </source>
</evidence>
<evidence type="ECO:0000256" key="1">
    <source>
        <dbReference type="SAM" id="MobiDB-lite"/>
    </source>
</evidence>